<dbReference type="Proteomes" id="UP000011626">
    <property type="component" value="Unassembled WGS sequence"/>
</dbReference>
<dbReference type="AlphaFoldDB" id="M0CQR9"/>
<keyword evidence="2" id="KW-1185">Reference proteome</keyword>
<dbReference type="EMBL" id="AOIU01000028">
    <property type="protein sequence ID" value="ELZ24978.1"/>
    <property type="molecule type" value="Genomic_DNA"/>
</dbReference>
<evidence type="ECO:0000313" key="2">
    <source>
        <dbReference type="Proteomes" id="UP000011626"/>
    </source>
</evidence>
<sequence length="63" mass="7251">MPSYSVELLEGEERGIRVECDEHGEWTELPADRRSGSFYCEGCGRELDVGLHTEEWRDLGEMC</sequence>
<dbReference type="RefSeq" id="WP_006884093.1">
    <property type="nucleotide sequence ID" value="NZ_AOIU01000028.1"/>
</dbReference>
<dbReference type="eggNOG" id="arCOG14272">
    <property type="taxonomic scope" value="Archaea"/>
</dbReference>
<gene>
    <name evidence="1" type="ORF">C475_12095</name>
</gene>
<protein>
    <submittedName>
        <fullName evidence="1">Uncharacterized protein</fullName>
    </submittedName>
</protein>
<comment type="caution">
    <text evidence="1">The sequence shown here is derived from an EMBL/GenBank/DDBJ whole genome shotgun (WGS) entry which is preliminary data.</text>
</comment>
<evidence type="ECO:0000313" key="1">
    <source>
        <dbReference type="EMBL" id="ELZ24978.1"/>
    </source>
</evidence>
<proteinExistence type="predicted"/>
<organism evidence="1 2">
    <name type="scientific">Halosimplex carlsbadense 2-9-1</name>
    <dbReference type="NCBI Taxonomy" id="797114"/>
    <lineage>
        <taxon>Archaea</taxon>
        <taxon>Methanobacteriati</taxon>
        <taxon>Methanobacteriota</taxon>
        <taxon>Stenosarchaea group</taxon>
        <taxon>Halobacteria</taxon>
        <taxon>Halobacteriales</taxon>
        <taxon>Haloarculaceae</taxon>
        <taxon>Halosimplex</taxon>
    </lineage>
</organism>
<dbReference type="STRING" id="797114.C475_12095"/>
<reference evidence="1 2" key="1">
    <citation type="journal article" date="2014" name="PLoS Genet.">
        <title>Phylogenetically driven sequencing of extremely halophilic archaea reveals strategies for static and dynamic osmo-response.</title>
        <authorList>
            <person name="Becker E.A."/>
            <person name="Seitzer P.M."/>
            <person name="Tritt A."/>
            <person name="Larsen D."/>
            <person name="Krusor M."/>
            <person name="Yao A.I."/>
            <person name="Wu D."/>
            <person name="Madern D."/>
            <person name="Eisen J.A."/>
            <person name="Darling A.E."/>
            <person name="Facciotti M.T."/>
        </authorList>
    </citation>
    <scope>NUCLEOTIDE SEQUENCE [LARGE SCALE GENOMIC DNA]</scope>
    <source>
        <strain evidence="1 2">2-9-1</strain>
    </source>
</reference>
<accession>M0CQR9</accession>
<name>M0CQR9_9EURY</name>
<dbReference type="OrthoDB" id="156804at2157"/>